<keyword evidence="3 6" id="KW-1133">Transmembrane helix</keyword>
<feature type="transmembrane region" description="Helical" evidence="6">
    <location>
        <begin position="53"/>
        <end position="72"/>
    </location>
</feature>
<keyword evidence="4 6" id="KW-0472">Membrane</keyword>
<evidence type="ECO:0000256" key="6">
    <source>
        <dbReference type="SAM" id="Phobius"/>
    </source>
</evidence>
<dbReference type="EMBL" id="KQ085884">
    <property type="protein sequence ID" value="KLO19852.1"/>
    <property type="molecule type" value="Genomic_DNA"/>
</dbReference>
<dbReference type="Pfam" id="PF09446">
    <property type="entry name" value="VMA21"/>
    <property type="match status" value="1"/>
</dbReference>
<evidence type="ECO:0000256" key="2">
    <source>
        <dbReference type="ARBA" id="ARBA00022824"/>
    </source>
</evidence>
<dbReference type="InParanoid" id="A0A0H2S6H6"/>
<keyword evidence="2" id="KW-0256">Endoplasmic reticulum</keyword>
<evidence type="ECO:0000256" key="1">
    <source>
        <dbReference type="ARBA" id="ARBA00022692"/>
    </source>
</evidence>
<evidence type="ECO:0000256" key="5">
    <source>
        <dbReference type="ARBA" id="ARBA00023329"/>
    </source>
</evidence>
<evidence type="ECO:0000313" key="7">
    <source>
        <dbReference type="EMBL" id="KLO19852.1"/>
    </source>
</evidence>
<evidence type="ECO:0008006" key="9">
    <source>
        <dbReference type="Google" id="ProtNLM"/>
    </source>
</evidence>
<evidence type="ECO:0000313" key="8">
    <source>
        <dbReference type="Proteomes" id="UP000053477"/>
    </source>
</evidence>
<sequence>MSGQAQVSAAKAADNMIKTGVVFRLVTFAVALGVVPIATFYGTKSYFFNDNSTYAAIAAVTAANVVLVTYIVQSVLEDRAQVTAPSGQNRNMEDSKKSQ</sequence>
<dbReference type="InterPro" id="IPR019013">
    <property type="entry name" value="Vma21"/>
</dbReference>
<accession>A0A0H2S6H6</accession>
<reference evidence="7 8" key="1">
    <citation type="submission" date="2015-04" db="EMBL/GenBank/DDBJ databases">
        <title>Complete genome sequence of Schizopora paradoxa KUC8140, a cosmopolitan wood degrader in East Asia.</title>
        <authorList>
            <consortium name="DOE Joint Genome Institute"/>
            <person name="Min B."/>
            <person name="Park H."/>
            <person name="Jang Y."/>
            <person name="Kim J.-J."/>
            <person name="Kim K.H."/>
            <person name="Pangilinan J."/>
            <person name="Lipzen A."/>
            <person name="Riley R."/>
            <person name="Grigoriev I.V."/>
            <person name="Spatafora J.W."/>
            <person name="Choi I.-G."/>
        </authorList>
    </citation>
    <scope>NUCLEOTIDE SEQUENCE [LARGE SCALE GENOMIC DNA]</scope>
    <source>
        <strain evidence="7 8">KUC8140</strain>
    </source>
</reference>
<dbReference type="FunCoup" id="A0A0H2S6H6">
    <property type="interactions" value="76"/>
</dbReference>
<keyword evidence="1 6" id="KW-0812">Transmembrane</keyword>
<dbReference type="STRING" id="27342.A0A0H2S6H6"/>
<dbReference type="OrthoDB" id="160405at2759"/>
<name>A0A0H2S6H6_9AGAM</name>
<keyword evidence="5" id="KW-0968">Cytoplasmic vesicle</keyword>
<proteinExistence type="predicted"/>
<dbReference type="GO" id="GO:0070072">
    <property type="term" value="P:vacuolar proton-transporting V-type ATPase complex assembly"/>
    <property type="evidence" value="ECO:0007669"/>
    <property type="project" value="InterPro"/>
</dbReference>
<feature type="transmembrane region" description="Helical" evidence="6">
    <location>
        <begin position="21"/>
        <end position="41"/>
    </location>
</feature>
<organism evidence="7 8">
    <name type="scientific">Schizopora paradoxa</name>
    <dbReference type="NCBI Taxonomy" id="27342"/>
    <lineage>
        <taxon>Eukaryota</taxon>
        <taxon>Fungi</taxon>
        <taxon>Dikarya</taxon>
        <taxon>Basidiomycota</taxon>
        <taxon>Agaricomycotina</taxon>
        <taxon>Agaricomycetes</taxon>
        <taxon>Hymenochaetales</taxon>
        <taxon>Schizoporaceae</taxon>
        <taxon>Schizopora</taxon>
    </lineage>
</organism>
<dbReference type="AlphaFoldDB" id="A0A0H2S6H6"/>
<gene>
    <name evidence="7" type="ORF">SCHPADRAFT_992461</name>
</gene>
<dbReference type="Proteomes" id="UP000053477">
    <property type="component" value="Unassembled WGS sequence"/>
</dbReference>
<protein>
    <recommendedName>
        <fullName evidence="9">Vacuolar ATPase assembly integral membrane protein VMA21</fullName>
    </recommendedName>
</protein>
<keyword evidence="8" id="KW-1185">Reference proteome</keyword>
<evidence type="ECO:0000256" key="3">
    <source>
        <dbReference type="ARBA" id="ARBA00022989"/>
    </source>
</evidence>
<dbReference type="GO" id="GO:0031410">
    <property type="term" value="C:cytoplasmic vesicle"/>
    <property type="evidence" value="ECO:0007669"/>
    <property type="project" value="UniProtKB-KW"/>
</dbReference>
<evidence type="ECO:0000256" key="4">
    <source>
        <dbReference type="ARBA" id="ARBA00023136"/>
    </source>
</evidence>